<name>A0A326UDN0_THEHA</name>
<dbReference type="GO" id="GO:0004601">
    <property type="term" value="F:peroxidase activity"/>
    <property type="evidence" value="ECO:0007669"/>
    <property type="project" value="InterPro"/>
</dbReference>
<dbReference type="SUPFAM" id="SSF82784">
    <property type="entry name" value="OsmC-like"/>
    <property type="match status" value="1"/>
</dbReference>
<dbReference type="Gene3D" id="3.30.300.20">
    <property type="match status" value="1"/>
</dbReference>
<evidence type="ECO:0000313" key="1">
    <source>
        <dbReference type="EMBL" id="PZW32844.1"/>
    </source>
</evidence>
<proteinExistence type="predicted"/>
<sequence length="144" mass="15226">MAIRKATAEWKGSLQDGKGHMKLGSGVFEGDYSFRSRMGDDTSITNPEELIAAAHAGCYSMALNAALGKAGYNPTSVQTTANVHFTPKDGGFAINPIELETVAVVPGIDEAKFQEIAEDAKKNCPVSKALAAVDIRLKATLKQA</sequence>
<dbReference type="AlphaFoldDB" id="A0A326UDN0"/>
<dbReference type="EMBL" id="QKUF01000003">
    <property type="protein sequence ID" value="PZW32844.1"/>
    <property type="molecule type" value="Genomic_DNA"/>
</dbReference>
<reference evidence="1 2" key="1">
    <citation type="submission" date="2018-06" db="EMBL/GenBank/DDBJ databases">
        <title>Genomic Encyclopedia of Archaeal and Bacterial Type Strains, Phase II (KMG-II): from individual species to whole genera.</title>
        <authorList>
            <person name="Goeker M."/>
        </authorList>
    </citation>
    <scope>NUCLEOTIDE SEQUENCE [LARGE SCALE GENOMIC DNA]</scope>
    <source>
        <strain evidence="1 2">ATCC BAA-1881</strain>
    </source>
</reference>
<comment type="caution">
    <text evidence="1">The sequence shown here is derived from an EMBL/GenBank/DDBJ whole genome shotgun (WGS) entry which is preliminary data.</text>
</comment>
<dbReference type="InterPro" id="IPR036102">
    <property type="entry name" value="OsmC/Ohrsf"/>
</dbReference>
<dbReference type="InterPro" id="IPR003718">
    <property type="entry name" value="OsmC/Ohr_fam"/>
</dbReference>
<dbReference type="GO" id="GO:0006979">
    <property type="term" value="P:response to oxidative stress"/>
    <property type="evidence" value="ECO:0007669"/>
    <property type="project" value="InterPro"/>
</dbReference>
<dbReference type="Proteomes" id="UP000248806">
    <property type="component" value="Unassembled WGS sequence"/>
</dbReference>
<dbReference type="OrthoDB" id="9807532at2"/>
<dbReference type="RefSeq" id="WP_111320211.1">
    <property type="nucleotide sequence ID" value="NZ_BIFX01000001.1"/>
</dbReference>
<evidence type="ECO:0000313" key="2">
    <source>
        <dbReference type="Proteomes" id="UP000248806"/>
    </source>
</evidence>
<organism evidence="1 2">
    <name type="scientific">Thermosporothrix hazakensis</name>
    <dbReference type="NCBI Taxonomy" id="644383"/>
    <lineage>
        <taxon>Bacteria</taxon>
        <taxon>Bacillati</taxon>
        <taxon>Chloroflexota</taxon>
        <taxon>Ktedonobacteria</taxon>
        <taxon>Ktedonobacterales</taxon>
        <taxon>Thermosporotrichaceae</taxon>
        <taxon>Thermosporothrix</taxon>
    </lineage>
</organism>
<protein>
    <submittedName>
        <fullName evidence="1">Osmotically inducible protein OsmC</fullName>
    </submittedName>
</protein>
<dbReference type="PANTHER" id="PTHR42830">
    <property type="entry name" value="OSMOTICALLY INDUCIBLE FAMILY PROTEIN"/>
    <property type="match status" value="1"/>
</dbReference>
<accession>A0A326UDN0</accession>
<gene>
    <name evidence="1" type="ORF">EI42_01386</name>
</gene>
<dbReference type="NCBIfam" id="TIGR03562">
    <property type="entry name" value="osmo_induc_OsmC"/>
    <property type="match status" value="1"/>
</dbReference>
<dbReference type="InterPro" id="IPR019904">
    <property type="entry name" value="Peroxiredoxin_OsmC"/>
</dbReference>
<dbReference type="InterPro" id="IPR015946">
    <property type="entry name" value="KH_dom-like_a/b"/>
</dbReference>
<dbReference type="Pfam" id="PF02566">
    <property type="entry name" value="OsmC"/>
    <property type="match status" value="1"/>
</dbReference>
<dbReference type="PANTHER" id="PTHR42830:SF1">
    <property type="entry name" value="OSMOTICALLY INDUCIBLE FAMILY PROTEIN"/>
    <property type="match status" value="1"/>
</dbReference>
<dbReference type="InterPro" id="IPR052707">
    <property type="entry name" value="OsmC_Ohr_Peroxiredoxin"/>
</dbReference>
<keyword evidence="2" id="KW-1185">Reference proteome</keyword>